<reference evidence="1" key="2">
    <citation type="journal article" date="2023" name="IMA Fungus">
        <title>Comparative genomic study of the Penicillium genus elucidates a diverse pangenome and 15 lateral gene transfer events.</title>
        <authorList>
            <person name="Petersen C."/>
            <person name="Sorensen T."/>
            <person name="Nielsen M.R."/>
            <person name="Sondergaard T.E."/>
            <person name="Sorensen J.L."/>
            <person name="Fitzpatrick D.A."/>
            <person name="Frisvad J.C."/>
            <person name="Nielsen K.L."/>
        </authorList>
    </citation>
    <scope>NUCLEOTIDE SEQUENCE</scope>
    <source>
        <strain evidence="1">IBT 35675</strain>
    </source>
</reference>
<comment type="caution">
    <text evidence="1">The sequence shown here is derived from an EMBL/GenBank/DDBJ whole genome shotgun (WGS) entry which is preliminary data.</text>
</comment>
<sequence length="67" mass="7240">MEGIEAGNLVESDELVLDDKSGSRTRFQIKADIRIANPATAAHVKKRLAALSEKSTMGVLISNIMNN</sequence>
<dbReference type="EMBL" id="JAPZBR010000005">
    <property type="protein sequence ID" value="KAJ5353866.1"/>
    <property type="molecule type" value="Genomic_DNA"/>
</dbReference>
<organism evidence="1 2">
    <name type="scientific">Penicillium brevicompactum</name>
    <dbReference type="NCBI Taxonomy" id="5074"/>
    <lineage>
        <taxon>Eukaryota</taxon>
        <taxon>Fungi</taxon>
        <taxon>Dikarya</taxon>
        <taxon>Ascomycota</taxon>
        <taxon>Pezizomycotina</taxon>
        <taxon>Eurotiomycetes</taxon>
        <taxon>Eurotiomycetidae</taxon>
        <taxon>Eurotiales</taxon>
        <taxon>Aspergillaceae</taxon>
        <taxon>Penicillium</taxon>
    </lineage>
</organism>
<reference evidence="1" key="1">
    <citation type="submission" date="2022-12" db="EMBL/GenBank/DDBJ databases">
        <authorList>
            <person name="Petersen C."/>
        </authorList>
    </citation>
    <scope>NUCLEOTIDE SEQUENCE</scope>
    <source>
        <strain evidence="1">IBT 35675</strain>
    </source>
</reference>
<dbReference type="AlphaFoldDB" id="A0A9W9R551"/>
<accession>A0A9W9R551</accession>
<protein>
    <submittedName>
        <fullName evidence="1">Uncharacterized protein</fullName>
    </submittedName>
</protein>
<gene>
    <name evidence="1" type="ORF">N7541_006430</name>
</gene>
<keyword evidence="2" id="KW-1185">Reference proteome</keyword>
<proteinExistence type="predicted"/>
<dbReference type="Proteomes" id="UP001148299">
    <property type="component" value="Unassembled WGS sequence"/>
</dbReference>
<evidence type="ECO:0000313" key="2">
    <source>
        <dbReference type="Proteomes" id="UP001148299"/>
    </source>
</evidence>
<name>A0A9W9R551_PENBR</name>
<evidence type="ECO:0000313" key="1">
    <source>
        <dbReference type="EMBL" id="KAJ5353866.1"/>
    </source>
</evidence>